<dbReference type="Gene3D" id="3.80.10.10">
    <property type="entry name" value="Ribonuclease Inhibitor"/>
    <property type="match status" value="1"/>
</dbReference>
<gene>
    <name evidence="4" type="ORF">RB653_007758</name>
</gene>
<dbReference type="EMBL" id="JAVFKY010000005">
    <property type="protein sequence ID" value="KAK5576614.1"/>
    <property type="molecule type" value="Genomic_DNA"/>
</dbReference>
<comment type="caution">
    <text evidence="4">The sequence shown here is derived from an EMBL/GenBank/DDBJ whole genome shotgun (WGS) entry which is preliminary data.</text>
</comment>
<dbReference type="InterPro" id="IPR032675">
    <property type="entry name" value="LRR_dom_sf"/>
</dbReference>
<keyword evidence="1" id="KW-0472">Membrane</keyword>
<dbReference type="Pfam" id="PF22933">
    <property type="entry name" value="ComC_SSD"/>
    <property type="match status" value="1"/>
</dbReference>
<dbReference type="InterPro" id="IPR053331">
    <property type="entry name" value="EGF-like_comC"/>
</dbReference>
<keyword evidence="5" id="KW-1185">Reference proteome</keyword>
<dbReference type="InterPro" id="IPR002909">
    <property type="entry name" value="IPT_dom"/>
</dbReference>
<feature type="chain" id="PRO_5043014118" description="EGF-like domain-containing protein" evidence="2">
    <location>
        <begin position="20"/>
        <end position="1130"/>
    </location>
</feature>
<evidence type="ECO:0000313" key="5">
    <source>
        <dbReference type="Proteomes" id="UP001344447"/>
    </source>
</evidence>
<dbReference type="SUPFAM" id="SSF52058">
    <property type="entry name" value="L domain-like"/>
    <property type="match status" value="1"/>
</dbReference>
<evidence type="ECO:0000256" key="1">
    <source>
        <dbReference type="SAM" id="Phobius"/>
    </source>
</evidence>
<dbReference type="Gene3D" id="2.60.40.10">
    <property type="entry name" value="Immunoglobulins"/>
    <property type="match status" value="1"/>
</dbReference>
<name>A0AAN7TP84_9MYCE</name>
<feature type="transmembrane region" description="Helical" evidence="1">
    <location>
        <begin position="1085"/>
        <end position="1109"/>
    </location>
</feature>
<dbReference type="InterPro" id="IPR014756">
    <property type="entry name" value="Ig_E-set"/>
</dbReference>
<dbReference type="InterPro" id="IPR054484">
    <property type="entry name" value="ComC_SSD"/>
</dbReference>
<evidence type="ECO:0000259" key="3">
    <source>
        <dbReference type="PROSITE" id="PS00022"/>
    </source>
</evidence>
<evidence type="ECO:0000313" key="4">
    <source>
        <dbReference type="EMBL" id="KAK5576614.1"/>
    </source>
</evidence>
<dbReference type="SUPFAM" id="SSF81296">
    <property type="entry name" value="E set domains"/>
    <property type="match status" value="1"/>
</dbReference>
<accession>A0AAN7TP84</accession>
<dbReference type="AlphaFoldDB" id="A0AAN7TP84"/>
<keyword evidence="2" id="KW-0732">Signal</keyword>
<dbReference type="PROSITE" id="PS00022">
    <property type="entry name" value="EGF_1"/>
    <property type="match status" value="2"/>
</dbReference>
<dbReference type="Pfam" id="PF01833">
    <property type="entry name" value="TIG"/>
    <property type="match status" value="1"/>
</dbReference>
<dbReference type="PANTHER" id="PTHR24032:SF69">
    <property type="entry name" value="EGF-LIKE DOMAIN-CONTAINING PROTEIN"/>
    <property type="match status" value="1"/>
</dbReference>
<evidence type="ECO:0000256" key="2">
    <source>
        <dbReference type="SAM" id="SignalP"/>
    </source>
</evidence>
<reference evidence="4 5" key="1">
    <citation type="submission" date="2023-11" db="EMBL/GenBank/DDBJ databases">
        <title>Dfirmibasis_genome.</title>
        <authorList>
            <person name="Edelbroek B."/>
            <person name="Kjellin J."/>
            <person name="Jerlstrom-Hultqvist J."/>
            <person name="Soderbom F."/>
        </authorList>
    </citation>
    <scope>NUCLEOTIDE SEQUENCE [LARGE SCALE GENOMIC DNA]</scope>
    <source>
        <strain evidence="4 5">TNS-C-14</strain>
    </source>
</reference>
<protein>
    <recommendedName>
        <fullName evidence="3">EGF-like domain-containing protein</fullName>
    </recommendedName>
</protein>
<dbReference type="CDD" id="cd00603">
    <property type="entry name" value="IPT_PCSR"/>
    <property type="match status" value="1"/>
</dbReference>
<proteinExistence type="predicted"/>
<dbReference type="PANTHER" id="PTHR24032">
    <property type="entry name" value="EGF-LIKE DOMAIN-CONTAINING PROTEIN-RELATED-RELATED"/>
    <property type="match status" value="1"/>
</dbReference>
<dbReference type="Proteomes" id="UP001344447">
    <property type="component" value="Unassembled WGS sequence"/>
</dbReference>
<organism evidence="4 5">
    <name type="scientific">Dictyostelium firmibasis</name>
    <dbReference type="NCBI Taxonomy" id="79012"/>
    <lineage>
        <taxon>Eukaryota</taxon>
        <taxon>Amoebozoa</taxon>
        <taxon>Evosea</taxon>
        <taxon>Eumycetozoa</taxon>
        <taxon>Dictyostelia</taxon>
        <taxon>Dictyosteliales</taxon>
        <taxon>Dictyosteliaceae</taxon>
        <taxon>Dictyostelium</taxon>
    </lineage>
</organism>
<feature type="signal peptide" evidence="2">
    <location>
        <begin position="1"/>
        <end position="19"/>
    </location>
</feature>
<keyword evidence="1" id="KW-0812">Transmembrane</keyword>
<feature type="domain" description="EGF-like" evidence="3">
    <location>
        <begin position="819"/>
        <end position="830"/>
    </location>
</feature>
<keyword evidence="1" id="KW-1133">Transmembrane helix</keyword>
<dbReference type="InterPro" id="IPR013783">
    <property type="entry name" value="Ig-like_fold"/>
</dbReference>
<sequence length="1130" mass="128678">MRKLTLLIFIHLFYSFVFCDIPLTQKNTIDYLKNLYSVPPFENCALPGCDYCSQPLYFLCNEMNLTIIQINLIGNGLNKIDFPESWLFNFDSLIKISLENSIISNQFFQKYPSKNIKLKLNNCVLYQFPPNLYDFTSVTMNDITFDGDIDISYISNLENFEFTYSKSFPMRNYTFTNIFNRITRIPKINITLNNFVNTTIVSDDCTFYLGKFYDDSTNIFISQINCLKFTIIDSHYNSEVKIPTLNSFVVILQFYNINFKLEDNKYFNFSPMSYLMSITFENCNGLIDILNNLRIIVSMDRKYEALKILNCGLTILPSTLFFENFYTISFANNNITGSLPNILEPIDGQKYLTIDLSNNQLSGPIPENYCFHIIDFSFNKLVADLPMCFLCDYSTIEKYIIGNNFTNIVNGIIPKCSGIKYTSKAIFIYYFQSFVSGINLGWPNSLNKILSYPAVELLFVVPNKQLKVLFPSTLTADTLKNNNFSINTRYNFSSTNVSLQVEISPPIVSYILEGPQSNSSITNFEIVGKAFQSSSQFEGVAIYFDNINCKDIKYIPSTLSCTIHSFIKDKIYNVTVRSLSTNLTSEVFRFTFIRTFPTIFEIISPKREGGLVQFKGYYGSFIDYPTLEIGKNPYNVSFFNSTLITSTIGPDISFLNYKISFDSSSNITGIFHYSDDPKYCNFCNEINGGGICNTTIGKCECSNQYQGQTCSIVSQYVSSIIPSSSEGGLATFFGWFGYNSSEYPQVLIGNKNCPLISFNDSVIICQAPPGIGTYDITVNQNSVNYTLKNSYQYYLLNKECPNDCTSKTNGQCNKTTGFCHCFINWYGFDCSIYQNQSPNSPSTNTSIDYNSGNANVTNQETIFQISIYLLLEVDINGQTVKEYKLNNNWVINNNNNNNNNNNSSNNSNDLIYTFVQSIQNNGSCNITYRIEEIKELKNISFAGIDYSVEGGSIKTTISIENYKYSSNLNTLQLQFKSLATTNENNEDYDNECNENETTINENQQQGYITIKKNAKMLMGRFLNRIISDGRSTFISTSVISKDNDSIVVAMNLPHCLNCFIDPDYSVLISPEFKSSCEDTENKKRWLIPVVVVIPIVSISLIVALSYILYRKNIKKAFLRKLKMIDLSNKY</sequence>
<dbReference type="InterPro" id="IPR000742">
    <property type="entry name" value="EGF"/>
</dbReference>
<feature type="domain" description="EGF-like" evidence="3">
    <location>
        <begin position="699"/>
        <end position="710"/>
    </location>
</feature>